<dbReference type="Proteomes" id="UP001596112">
    <property type="component" value="Unassembled WGS sequence"/>
</dbReference>
<feature type="region of interest" description="Disordered" evidence="1">
    <location>
        <begin position="1"/>
        <end position="41"/>
    </location>
</feature>
<keyword evidence="2" id="KW-0812">Transmembrane</keyword>
<evidence type="ECO:0000256" key="2">
    <source>
        <dbReference type="SAM" id="Phobius"/>
    </source>
</evidence>
<proteinExistence type="predicted"/>
<dbReference type="InterPro" id="IPR007436">
    <property type="entry name" value="DUF485"/>
</dbReference>
<organism evidence="3 4">
    <name type="scientific">Streptomyces heilongjiangensis</name>
    <dbReference type="NCBI Taxonomy" id="945052"/>
    <lineage>
        <taxon>Bacteria</taxon>
        <taxon>Bacillati</taxon>
        <taxon>Actinomycetota</taxon>
        <taxon>Actinomycetes</taxon>
        <taxon>Kitasatosporales</taxon>
        <taxon>Streptomycetaceae</taxon>
        <taxon>Streptomyces</taxon>
    </lineage>
</organism>
<comment type="caution">
    <text evidence="3">The sequence shown here is derived from an EMBL/GenBank/DDBJ whole genome shotgun (WGS) entry which is preliminary data.</text>
</comment>
<dbReference type="PANTHER" id="PTHR38441">
    <property type="entry name" value="INTEGRAL MEMBRANE PROTEIN-RELATED"/>
    <property type="match status" value="1"/>
</dbReference>
<sequence length="151" mass="16548">MVSDSTARYGSSVPHPPPSEQRGDPFSPAPGPRGPAAGRQSIHAHPEFRSVSAAYRRFGTWATVLSVGAFLSYVVLSSFAPGVMNQRLAGHLTLGLALALAQFAVIGVTAWLYVRHMRKNVDPVVRRLRAQVEDHEGEQRRLPAGRRLRAW</sequence>
<keyword evidence="2" id="KW-0472">Membrane</keyword>
<reference evidence="4" key="1">
    <citation type="journal article" date="2019" name="Int. J. Syst. Evol. Microbiol.">
        <title>The Global Catalogue of Microorganisms (GCM) 10K type strain sequencing project: providing services to taxonomists for standard genome sequencing and annotation.</title>
        <authorList>
            <consortium name="The Broad Institute Genomics Platform"/>
            <consortium name="The Broad Institute Genome Sequencing Center for Infectious Disease"/>
            <person name="Wu L."/>
            <person name="Ma J."/>
        </authorList>
    </citation>
    <scope>NUCLEOTIDE SEQUENCE [LARGE SCALE GENOMIC DNA]</scope>
    <source>
        <strain evidence="4">JCM 9918</strain>
    </source>
</reference>
<accession>A0ABW1BHW4</accession>
<protein>
    <submittedName>
        <fullName evidence="3">DUF485 domain-containing protein</fullName>
    </submittedName>
</protein>
<name>A0ABW1BHW4_9ACTN</name>
<evidence type="ECO:0000313" key="3">
    <source>
        <dbReference type="EMBL" id="MFC5812509.1"/>
    </source>
</evidence>
<dbReference type="RefSeq" id="WP_272173045.1">
    <property type="nucleotide sequence ID" value="NZ_JAQOSL010000076.1"/>
</dbReference>
<feature type="transmembrane region" description="Helical" evidence="2">
    <location>
        <begin position="58"/>
        <end position="80"/>
    </location>
</feature>
<keyword evidence="2" id="KW-1133">Transmembrane helix</keyword>
<keyword evidence="4" id="KW-1185">Reference proteome</keyword>
<gene>
    <name evidence="3" type="ORF">ACFQGO_34245</name>
</gene>
<dbReference type="PANTHER" id="PTHR38441:SF1">
    <property type="entry name" value="MEMBRANE PROTEIN"/>
    <property type="match status" value="1"/>
</dbReference>
<dbReference type="EMBL" id="JBHSNZ010000036">
    <property type="protein sequence ID" value="MFC5812509.1"/>
    <property type="molecule type" value="Genomic_DNA"/>
</dbReference>
<evidence type="ECO:0000313" key="4">
    <source>
        <dbReference type="Proteomes" id="UP001596112"/>
    </source>
</evidence>
<dbReference type="Pfam" id="PF04341">
    <property type="entry name" value="DUF485"/>
    <property type="match status" value="1"/>
</dbReference>
<evidence type="ECO:0000256" key="1">
    <source>
        <dbReference type="SAM" id="MobiDB-lite"/>
    </source>
</evidence>
<feature type="transmembrane region" description="Helical" evidence="2">
    <location>
        <begin position="92"/>
        <end position="114"/>
    </location>
</feature>